<keyword evidence="5 10" id="KW-0812">Transmembrane</keyword>
<feature type="transmembrane region" description="Helical" evidence="10">
    <location>
        <begin position="228"/>
        <end position="245"/>
    </location>
</feature>
<dbReference type="InterPro" id="IPR022764">
    <property type="entry name" value="Peptidase_S54_rhomboid_dom"/>
</dbReference>
<dbReference type="GO" id="GO:0016020">
    <property type="term" value="C:membrane"/>
    <property type="evidence" value="ECO:0007669"/>
    <property type="project" value="UniProtKB-SubCell"/>
</dbReference>
<dbReference type="OrthoDB" id="312200at2759"/>
<dbReference type="Gene3D" id="1.20.1540.10">
    <property type="entry name" value="Rhomboid-like"/>
    <property type="match status" value="1"/>
</dbReference>
<evidence type="ECO:0000256" key="3">
    <source>
        <dbReference type="ARBA" id="ARBA00009045"/>
    </source>
</evidence>
<dbReference type="PANTHER" id="PTHR22936:SF69">
    <property type="entry name" value="RHOMBOID-LIKE PROTEIN"/>
    <property type="match status" value="1"/>
</dbReference>
<evidence type="ECO:0000256" key="1">
    <source>
        <dbReference type="ARBA" id="ARBA00000156"/>
    </source>
</evidence>
<gene>
    <name evidence="12" type="ORF">FGO68_gene1799</name>
</gene>
<evidence type="ECO:0000256" key="8">
    <source>
        <dbReference type="ARBA" id="ARBA00022989"/>
    </source>
</evidence>
<evidence type="ECO:0000256" key="5">
    <source>
        <dbReference type="ARBA" id="ARBA00022692"/>
    </source>
</evidence>
<protein>
    <recommendedName>
        <fullName evidence="10">Rhomboid-like protease</fullName>
        <ecNumber evidence="10">3.4.21.105</ecNumber>
    </recommendedName>
</protein>
<evidence type="ECO:0000313" key="13">
    <source>
        <dbReference type="Proteomes" id="UP000785679"/>
    </source>
</evidence>
<keyword evidence="13" id="KW-1185">Reference proteome</keyword>
<dbReference type="InterPro" id="IPR035952">
    <property type="entry name" value="Rhomboid-like_sf"/>
</dbReference>
<name>A0A8J8NP10_HALGN</name>
<dbReference type="GO" id="GO:0004252">
    <property type="term" value="F:serine-type endopeptidase activity"/>
    <property type="evidence" value="ECO:0007669"/>
    <property type="project" value="InterPro"/>
</dbReference>
<dbReference type="PANTHER" id="PTHR22936">
    <property type="entry name" value="RHOMBOID-RELATED"/>
    <property type="match status" value="1"/>
</dbReference>
<evidence type="ECO:0000256" key="4">
    <source>
        <dbReference type="ARBA" id="ARBA00022670"/>
    </source>
</evidence>
<evidence type="ECO:0000256" key="7">
    <source>
        <dbReference type="ARBA" id="ARBA00022825"/>
    </source>
</evidence>
<dbReference type="SUPFAM" id="SSF144091">
    <property type="entry name" value="Rhomboid-like"/>
    <property type="match status" value="1"/>
</dbReference>
<feature type="transmembrane region" description="Helical" evidence="10">
    <location>
        <begin position="199"/>
        <end position="222"/>
    </location>
</feature>
<feature type="domain" description="Peptidase S54 rhomboid" evidence="11">
    <location>
        <begin position="157"/>
        <end position="299"/>
    </location>
</feature>
<dbReference type="AlphaFoldDB" id="A0A8J8NP10"/>
<dbReference type="InterPro" id="IPR002610">
    <property type="entry name" value="Peptidase_S54_rhomboid-like"/>
</dbReference>
<feature type="transmembrane region" description="Helical" evidence="10">
    <location>
        <begin position="318"/>
        <end position="339"/>
    </location>
</feature>
<evidence type="ECO:0000259" key="11">
    <source>
        <dbReference type="Pfam" id="PF01694"/>
    </source>
</evidence>
<organism evidence="12 13">
    <name type="scientific">Halteria grandinella</name>
    <dbReference type="NCBI Taxonomy" id="5974"/>
    <lineage>
        <taxon>Eukaryota</taxon>
        <taxon>Sar</taxon>
        <taxon>Alveolata</taxon>
        <taxon>Ciliophora</taxon>
        <taxon>Intramacronucleata</taxon>
        <taxon>Spirotrichea</taxon>
        <taxon>Stichotrichia</taxon>
        <taxon>Sporadotrichida</taxon>
        <taxon>Halteriidae</taxon>
        <taxon>Halteria</taxon>
    </lineage>
</organism>
<evidence type="ECO:0000256" key="9">
    <source>
        <dbReference type="ARBA" id="ARBA00023136"/>
    </source>
</evidence>
<comment type="function">
    <text evidence="10">Serine protease involved in intramembrane proteolysis.</text>
</comment>
<feature type="transmembrane region" description="Helical" evidence="10">
    <location>
        <begin position="162"/>
        <end position="187"/>
    </location>
</feature>
<comment type="catalytic activity">
    <reaction evidence="1 10">
        <text>Cleaves type-1 transmembrane domains using a catalytic dyad composed of serine and histidine that are contributed by different transmembrane domains.</text>
        <dbReference type="EC" id="3.4.21.105"/>
    </reaction>
</comment>
<proteinExistence type="inferred from homology"/>
<accession>A0A8J8NP10</accession>
<keyword evidence="6 10" id="KW-0378">Hydrolase</keyword>
<dbReference type="Proteomes" id="UP000785679">
    <property type="component" value="Unassembled WGS sequence"/>
</dbReference>
<comment type="similarity">
    <text evidence="3 10">Belongs to the peptidase S54 family.</text>
</comment>
<dbReference type="Pfam" id="PF01694">
    <property type="entry name" value="Rhomboid"/>
    <property type="match status" value="1"/>
</dbReference>
<evidence type="ECO:0000256" key="6">
    <source>
        <dbReference type="ARBA" id="ARBA00022801"/>
    </source>
</evidence>
<feature type="transmembrane region" description="Helical" evidence="10">
    <location>
        <begin position="281"/>
        <end position="298"/>
    </location>
</feature>
<dbReference type="GO" id="GO:0006508">
    <property type="term" value="P:proteolysis"/>
    <property type="evidence" value="ECO:0007669"/>
    <property type="project" value="UniProtKB-KW"/>
</dbReference>
<feature type="transmembrane region" description="Helical" evidence="10">
    <location>
        <begin position="113"/>
        <end position="133"/>
    </location>
</feature>
<keyword evidence="7 10" id="KW-0720">Serine protease</keyword>
<evidence type="ECO:0000256" key="2">
    <source>
        <dbReference type="ARBA" id="ARBA00004141"/>
    </source>
</evidence>
<evidence type="ECO:0000256" key="10">
    <source>
        <dbReference type="RuleBase" id="RU362115"/>
    </source>
</evidence>
<sequence length="354" mass="40547">MNPYLPDQQQQQFYAFSPYDSYQQPVVVNTYYPQQPQPIPVANPYINQQHVSQENPYISQQSPVRDSAIPLQQSQPEPQPQPEQQAKQLTALQWILKIVACIFPNFEWKSITFLLAVVCILMYIGTCIARLSLPSVDWWCILYNSGAKFAYDISKRGHIHRLFLPMILHLNTFHLFCNVLSLLMLGFTIEKELVKRYKYIILIFTSQLGGMFFSSVISPYTLCVGESAAGYGIFAAVLVWFYSNWGKLTILRCAYGAYMCISVILSIIFGFFNPYMKVDHWGHIGGFVFGFFTSFILFQTTEDPSTLDAPSAARRKKILVISSVCLFILSAIFLLALFLRPFPLCEEFKCRVCI</sequence>
<dbReference type="EMBL" id="RRYP01010624">
    <property type="protein sequence ID" value="TNV78269.1"/>
    <property type="molecule type" value="Genomic_DNA"/>
</dbReference>
<comment type="subcellular location">
    <subcellularLocation>
        <location evidence="2 10">Membrane</location>
        <topology evidence="2 10">Multi-pass membrane protein</topology>
    </subcellularLocation>
</comment>
<reference evidence="12" key="1">
    <citation type="submission" date="2019-06" db="EMBL/GenBank/DDBJ databases">
        <authorList>
            <person name="Zheng W."/>
        </authorList>
    </citation>
    <scope>NUCLEOTIDE SEQUENCE</scope>
    <source>
        <strain evidence="12">QDHG01</strain>
    </source>
</reference>
<feature type="transmembrane region" description="Helical" evidence="10">
    <location>
        <begin position="257"/>
        <end position="275"/>
    </location>
</feature>
<keyword evidence="8 10" id="KW-1133">Transmembrane helix</keyword>
<evidence type="ECO:0000313" key="12">
    <source>
        <dbReference type="EMBL" id="TNV78269.1"/>
    </source>
</evidence>
<keyword evidence="9 10" id="KW-0472">Membrane</keyword>
<keyword evidence="4 10" id="KW-0645">Protease</keyword>
<dbReference type="EC" id="3.4.21.105" evidence="10"/>
<comment type="caution">
    <text evidence="12">The sequence shown here is derived from an EMBL/GenBank/DDBJ whole genome shotgun (WGS) entry which is preliminary data.</text>
</comment>